<dbReference type="InterPro" id="IPR022002">
    <property type="entry name" value="ChsH2_Znr"/>
</dbReference>
<dbReference type="InterPro" id="IPR012340">
    <property type="entry name" value="NA-bd_OB-fold"/>
</dbReference>
<evidence type="ECO:0000313" key="5">
    <source>
        <dbReference type="Proteomes" id="UP000001868"/>
    </source>
</evidence>
<proteinExistence type="predicted"/>
<dbReference type="Gene3D" id="6.10.30.10">
    <property type="match status" value="1"/>
</dbReference>
<dbReference type="EMBL" id="CP000747">
    <property type="protein sequence ID" value="ACG79655.1"/>
    <property type="molecule type" value="Genomic_DNA"/>
</dbReference>
<dbReference type="InterPro" id="IPR002878">
    <property type="entry name" value="ChsH2_C"/>
</dbReference>
<dbReference type="HOGENOM" id="CLU_119412_1_0_5"/>
<gene>
    <name evidence="4" type="ordered locus">PHZ_c3246</name>
</gene>
<evidence type="ECO:0000259" key="2">
    <source>
        <dbReference type="Pfam" id="PF01796"/>
    </source>
</evidence>
<name>B4RAQ7_PHEZH</name>
<dbReference type="Pfam" id="PF12172">
    <property type="entry name" value="zf-ChsH2"/>
    <property type="match status" value="1"/>
</dbReference>
<dbReference type="InterPro" id="IPR052513">
    <property type="entry name" value="Thioester_dehydratase-like"/>
</dbReference>
<reference evidence="4 5" key="1">
    <citation type="journal article" date="2008" name="BMC Genomics">
        <title>Complete genome of Phenylobacterium zucineum - a novel facultative intracellular bacterium isolated from human erythroleukemia cell line K562.</title>
        <authorList>
            <person name="Luo Y."/>
            <person name="Xu X."/>
            <person name="Ding Z."/>
            <person name="Liu Z."/>
            <person name="Zhang B."/>
            <person name="Yan Z."/>
            <person name="Sun J."/>
            <person name="Hu S."/>
            <person name="Hu X."/>
        </authorList>
    </citation>
    <scope>NUCLEOTIDE SEQUENCE [LARGE SCALE GENOMIC DNA]</scope>
    <source>
        <strain evidence="4 5">HLK1</strain>
    </source>
</reference>
<evidence type="ECO:0000259" key="3">
    <source>
        <dbReference type="Pfam" id="PF12172"/>
    </source>
</evidence>
<dbReference type="PANTHER" id="PTHR34075:SF5">
    <property type="entry name" value="BLR3430 PROTEIN"/>
    <property type="match status" value="1"/>
</dbReference>
<feature type="region of interest" description="Disordered" evidence="1">
    <location>
        <begin position="1"/>
        <end position="40"/>
    </location>
</feature>
<dbReference type="PANTHER" id="PTHR34075">
    <property type="entry name" value="BLR3430 PROTEIN"/>
    <property type="match status" value="1"/>
</dbReference>
<dbReference type="KEGG" id="pzu:PHZ_c3246"/>
<feature type="domain" description="ChsH2 rubredoxin-like zinc ribbon" evidence="3">
    <location>
        <begin position="52"/>
        <end position="86"/>
    </location>
</feature>
<organism evidence="4 5">
    <name type="scientific">Phenylobacterium zucineum (strain HLK1)</name>
    <dbReference type="NCBI Taxonomy" id="450851"/>
    <lineage>
        <taxon>Bacteria</taxon>
        <taxon>Pseudomonadati</taxon>
        <taxon>Pseudomonadota</taxon>
        <taxon>Alphaproteobacteria</taxon>
        <taxon>Caulobacterales</taxon>
        <taxon>Caulobacteraceae</taxon>
        <taxon>Phenylobacterium</taxon>
    </lineage>
</organism>
<dbReference type="SUPFAM" id="SSF50249">
    <property type="entry name" value="Nucleic acid-binding proteins"/>
    <property type="match status" value="1"/>
</dbReference>
<feature type="compositionally biased region" description="Basic residues" evidence="1">
    <location>
        <begin position="1"/>
        <end position="11"/>
    </location>
</feature>
<dbReference type="Pfam" id="PF01796">
    <property type="entry name" value="OB_ChsH2_C"/>
    <property type="match status" value="1"/>
</dbReference>
<dbReference type="STRING" id="450851.PHZ_c3246"/>
<feature type="domain" description="ChsH2 C-terminal OB-fold" evidence="2">
    <location>
        <begin position="89"/>
        <end position="148"/>
    </location>
</feature>
<dbReference type="Proteomes" id="UP000001868">
    <property type="component" value="Chromosome"/>
</dbReference>
<dbReference type="eggNOG" id="COG1545">
    <property type="taxonomic scope" value="Bacteria"/>
</dbReference>
<sequence>MRPGHRPRHRRLAGDPPRLRDRDPGTGGLSMSEVMSRPIPAPPVTVESKPFWDAASEGRFLIKRCTACAKAHWYPRTICPFCASDATVWEESPGEGEVYSFSIMRRSPTGPYALAYVTLNEGPRVLTNIVDVTPEDLRIGMRVKVRFQETEGEGPPAPVFAPA</sequence>
<keyword evidence="5" id="KW-1185">Reference proteome</keyword>
<evidence type="ECO:0000256" key="1">
    <source>
        <dbReference type="SAM" id="MobiDB-lite"/>
    </source>
</evidence>
<protein>
    <submittedName>
        <fullName evidence="4">Nucleic-acid-binding protein containing a Zn-ribbon</fullName>
    </submittedName>
</protein>
<accession>B4RAQ7</accession>
<evidence type="ECO:0000313" key="4">
    <source>
        <dbReference type="EMBL" id="ACG79655.1"/>
    </source>
</evidence>
<dbReference type="AlphaFoldDB" id="B4RAQ7"/>